<dbReference type="InterPro" id="IPR029063">
    <property type="entry name" value="SAM-dependent_MTases_sf"/>
</dbReference>
<dbReference type="GO" id="GO:0005737">
    <property type="term" value="C:cytoplasm"/>
    <property type="evidence" value="ECO:0007669"/>
    <property type="project" value="UniProtKB-SubCell"/>
</dbReference>
<dbReference type="AlphaFoldDB" id="A0AAN6JHL0"/>
<keyword evidence="5" id="KW-0489">Methyltransferase</keyword>
<reference evidence="8" key="1">
    <citation type="journal article" date="2023" name="PhytoFront">
        <title>Draft Genome Resources of Seven Strains of Tilletia horrida, Causal Agent of Kernel Smut of Rice.</title>
        <authorList>
            <person name="Khanal S."/>
            <person name="Antony Babu S."/>
            <person name="Zhou X.G."/>
        </authorList>
    </citation>
    <scope>NUCLEOTIDE SEQUENCE</scope>
    <source>
        <strain evidence="8">TX3</strain>
    </source>
</reference>
<evidence type="ECO:0000256" key="1">
    <source>
        <dbReference type="ARBA" id="ARBA00004496"/>
    </source>
</evidence>
<name>A0AAN6JHL0_9BASI</name>
<dbReference type="EC" id="2.1.1.77" evidence="3"/>
<evidence type="ECO:0000313" key="9">
    <source>
        <dbReference type="Proteomes" id="UP001176521"/>
    </source>
</evidence>
<evidence type="ECO:0000256" key="5">
    <source>
        <dbReference type="ARBA" id="ARBA00022603"/>
    </source>
</evidence>
<dbReference type="InterPro" id="IPR000682">
    <property type="entry name" value="PCMT"/>
</dbReference>
<keyword evidence="6" id="KW-0808">Transferase</keyword>
<sequence>MAWRCSGRSNAELIANLRRASILESDAVAEAMSKVDRRNYLPGRPAPEISYQDSPQSIDFGATISAPHMHAYALESLAPFLTKPGASALDVGSGSGYLLAVLHHLAPPPTPSTSAVVSESAAAASQHSDGGKGNIVGIEHIAELTEASKMNLRDDGLGAQLDGGRIEVHTGDGRLGWPPGAPYSIIHVGAAAPSIPQALIDQLARPGRLFIPVGQHSQDIWEIDRAEDGSVTRRKVMGVRYVPLTDAEAQWPR</sequence>
<evidence type="ECO:0000256" key="4">
    <source>
        <dbReference type="ARBA" id="ARBA00022490"/>
    </source>
</evidence>
<dbReference type="SUPFAM" id="SSF53335">
    <property type="entry name" value="S-adenosyl-L-methionine-dependent methyltransferases"/>
    <property type="match status" value="1"/>
</dbReference>
<accession>A0AAN6JHL0</accession>
<comment type="subcellular location">
    <subcellularLocation>
        <location evidence="1">Cytoplasm</location>
    </subcellularLocation>
</comment>
<keyword evidence="9" id="KW-1185">Reference proteome</keyword>
<evidence type="ECO:0000256" key="2">
    <source>
        <dbReference type="ARBA" id="ARBA00005369"/>
    </source>
</evidence>
<organism evidence="8 9">
    <name type="scientific">Tilletia horrida</name>
    <dbReference type="NCBI Taxonomy" id="155126"/>
    <lineage>
        <taxon>Eukaryota</taxon>
        <taxon>Fungi</taxon>
        <taxon>Dikarya</taxon>
        <taxon>Basidiomycota</taxon>
        <taxon>Ustilaginomycotina</taxon>
        <taxon>Exobasidiomycetes</taxon>
        <taxon>Tilletiales</taxon>
        <taxon>Tilletiaceae</taxon>
        <taxon>Tilletia</taxon>
    </lineage>
</organism>
<keyword evidence="7" id="KW-0949">S-adenosyl-L-methionine</keyword>
<comment type="similarity">
    <text evidence="2">Belongs to the methyltransferase superfamily. L-isoaspartyl/D-aspartyl protein methyltransferase family.</text>
</comment>
<evidence type="ECO:0000256" key="6">
    <source>
        <dbReference type="ARBA" id="ARBA00022679"/>
    </source>
</evidence>
<evidence type="ECO:0000256" key="3">
    <source>
        <dbReference type="ARBA" id="ARBA00011890"/>
    </source>
</evidence>
<dbReference type="Gene3D" id="3.40.50.150">
    <property type="entry name" value="Vaccinia Virus protein VP39"/>
    <property type="match status" value="1"/>
</dbReference>
<dbReference type="GO" id="GO:0004719">
    <property type="term" value="F:protein-L-isoaspartate (D-aspartate) O-methyltransferase activity"/>
    <property type="evidence" value="ECO:0007669"/>
    <property type="project" value="UniProtKB-EC"/>
</dbReference>
<dbReference type="Pfam" id="PF01135">
    <property type="entry name" value="PCMT"/>
    <property type="match status" value="1"/>
</dbReference>
<dbReference type="Proteomes" id="UP001176521">
    <property type="component" value="Unassembled WGS sequence"/>
</dbReference>
<dbReference type="PANTHER" id="PTHR11579:SF0">
    <property type="entry name" value="PROTEIN-L-ISOASPARTATE(D-ASPARTATE) O-METHYLTRANSFERASE"/>
    <property type="match status" value="1"/>
</dbReference>
<dbReference type="GO" id="GO:0032259">
    <property type="term" value="P:methylation"/>
    <property type="evidence" value="ECO:0007669"/>
    <property type="project" value="UniProtKB-KW"/>
</dbReference>
<dbReference type="PROSITE" id="PS01279">
    <property type="entry name" value="PCMT"/>
    <property type="match status" value="1"/>
</dbReference>
<gene>
    <name evidence="8" type="ORF">OC842_006941</name>
</gene>
<protein>
    <recommendedName>
        <fullName evidence="3">protein-L-isoaspartate(D-aspartate) O-methyltransferase</fullName>
        <ecNumber evidence="3">2.1.1.77</ecNumber>
    </recommendedName>
</protein>
<proteinExistence type="inferred from homology"/>
<evidence type="ECO:0000313" key="8">
    <source>
        <dbReference type="EMBL" id="KAK0520942.1"/>
    </source>
</evidence>
<dbReference type="EMBL" id="JAPDMQ010000727">
    <property type="protein sequence ID" value="KAK0520942.1"/>
    <property type="molecule type" value="Genomic_DNA"/>
</dbReference>
<evidence type="ECO:0000256" key="7">
    <source>
        <dbReference type="ARBA" id="ARBA00022691"/>
    </source>
</evidence>
<keyword evidence="4" id="KW-0963">Cytoplasm</keyword>
<dbReference type="PANTHER" id="PTHR11579">
    <property type="entry name" value="PROTEIN-L-ISOASPARTATE O-METHYLTRANSFERASE"/>
    <property type="match status" value="1"/>
</dbReference>
<comment type="caution">
    <text evidence="8">The sequence shown here is derived from an EMBL/GenBank/DDBJ whole genome shotgun (WGS) entry which is preliminary data.</text>
</comment>